<dbReference type="InterPro" id="IPR015424">
    <property type="entry name" value="PyrdxlP-dep_Trfase"/>
</dbReference>
<sequence>MDSWDQAPAASQLEARTTRALAALAYPDRPAPDALVTTGGTESNQLAVLLAREAPAPHASTPAPVSVPTHGSTRARCRADPLRIICGANAHHSIHRAAWLLGLPAPITIPT</sequence>
<name>A0ABR5IR65_9ACTN</name>
<protein>
    <submittedName>
        <fullName evidence="2">Amino acid decarboxylase</fullName>
    </submittedName>
</protein>
<organism evidence="2 3">
    <name type="scientific">Streptomyces varsoviensis</name>
    <dbReference type="NCBI Taxonomy" id="67373"/>
    <lineage>
        <taxon>Bacteria</taxon>
        <taxon>Bacillati</taxon>
        <taxon>Actinomycetota</taxon>
        <taxon>Actinomycetes</taxon>
        <taxon>Kitasatosporales</taxon>
        <taxon>Streptomycetaceae</taxon>
        <taxon>Streptomyces</taxon>
    </lineage>
</organism>
<dbReference type="EMBL" id="LGUT01004686">
    <property type="protein sequence ID" value="KOG39732.1"/>
    <property type="molecule type" value="Genomic_DNA"/>
</dbReference>
<comment type="caution">
    <text evidence="2">The sequence shown here is derived from an EMBL/GenBank/DDBJ whole genome shotgun (WGS) entry which is preliminary data.</text>
</comment>
<evidence type="ECO:0000256" key="1">
    <source>
        <dbReference type="SAM" id="MobiDB-lite"/>
    </source>
</evidence>
<reference evidence="2 3" key="1">
    <citation type="submission" date="2015-07" db="EMBL/GenBank/DDBJ databases">
        <authorList>
            <person name="Ju K.-S."/>
            <person name="Doroghazi J.R."/>
            <person name="Metcalf W.W."/>
        </authorList>
    </citation>
    <scope>NUCLEOTIDE SEQUENCE [LARGE SCALE GENOMIC DNA]</scope>
    <source>
        <strain evidence="2 3">NRRL B-3589</strain>
    </source>
</reference>
<feature type="region of interest" description="Disordered" evidence="1">
    <location>
        <begin position="54"/>
        <end position="73"/>
    </location>
</feature>
<keyword evidence="3" id="KW-1185">Reference proteome</keyword>
<gene>
    <name evidence="2" type="ORF">ADK38_46930</name>
</gene>
<dbReference type="InterPro" id="IPR015421">
    <property type="entry name" value="PyrdxlP-dep_Trfase_major"/>
</dbReference>
<feature type="non-terminal residue" evidence="2">
    <location>
        <position position="111"/>
    </location>
</feature>
<proteinExistence type="predicted"/>
<evidence type="ECO:0000313" key="3">
    <source>
        <dbReference type="Proteomes" id="UP000037020"/>
    </source>
</evidence>
<dbReference type="Proteomes" id="UP000037020">
    <property type="component" value="Unassembled WGS sequence"/>
</dbReference>
<accession>A0ABR5IR65</accession>
<dbReference type="Gene3D" id="3.40.640.10">
    <property type="entry name" value="Type I PLP-dependent aspartate aminotransferase-like (Major domain)"/>
    <property type="match status" value="1"/>
</dbReference>
<evidence type="ECO:0000313" key="2">
    <source>
        <dbReference type="EMBL" id="KOG39732.1"/>
    </source>
</evidence>
<dbReference type="SUPFAM" id="SSF53383">
    <property type="entry name" value="PLP-dependent transferases"/>
    <property type="match status" value="1"/>
</dbReference>